<proteinExistence type="predicted"/>
<keyword evidence="2" id="KW-1185">Reference proteome</keyword>
<name>A0ABQ3LFP2_9SPHN</name>
<accession>A0ABQ3LFP2</accession>
<dbReference type="Proteomes" id="UP000652430">
    <property type="component" value="Unassembled WGS sequence"/>
</dbReference>
<protein>
    <recommendedName>
        <fullName evidence="3">HNH endonuclease</fullName>
    </recommendedName>
</protein>
<comment type="caution">
    <text evidence="1">The sequence shown here is derived from an EMBL/GenBank/DDBJ whole genome shotgun (WGS) entry which is preliminary data.</text>
</comment>
<reference evidence="2" key="1">
    <citation type="journal article" date="2019" name="Int. J. Syst. Evol. Microbiol.">
        <title>The Global Catalogue of Microorganisms (GCM) 10K type strain sequencing project: providing services to taxonomists for standard genome sequencing and annotation.</title>
        <authorList>
            <consortium name="The Broad Institute Genomics Platform"/>
            <consortium name="The Broad Institute Genome Sequencing Center for Infectious Disease"/>
            <person name="Wu L."/>
            <person name="Ma J."/>
        </authorList>
    </citation>
    <scope>NUCLEOTIDE SEQUENCE [LARGE SCALE GENOMIC DNA]</scope>
    <source>
        <strain evidence="2">CGMCC 1.8957</strain>
    </source>
</reference>
<dbReference type="EMBL" id="BNAQ01000001">
    <property type="protein sequence ID" value="GHH09722.1"/>
    <property type="molecule type" value="Genomic_DNA"/>
</dbReference>
<gene>
    <name evidence="1" type="ORF">GCM10008023_06750</name>
</gene>
<evidence type="ECO:0000313" key="1">
    <source>
        <dbReference type="EMBL" id="GHH09722.1"/>
    </source>
</evidence>
<evidence type="ECO:0008006" key="3">
    <source>
        <dbReference type="Google" id="ProtNLM"/>
    </source>
</evidence>
<organism evidence="1 2">
    <name type="scientific">Sphingomonas glacialis</name>
    <dbReference type="NCBI Taxonomy" id="658225"/>
    <lineage>
        <taxon>Bacteria</taxon>
        <taxon>Pseudomonadati</taxon>
        <taxon>Pseudomonadota</taxon>
        <taxon>Alphaproteobacteria</taxon>
        <taxon>Sphingomonadales</taxon>
        <taxon>Sphingomonadaceae</taxon>
        <taxon>Sphingomonas</taxon>
    </lineage>
</organism>
<evidence type="ECO:0000313" key="2">
    <source>
        <dbReference type="Proteomes" id="UP000652430"/>
    </source>
</evidence>
<sequence length="230" mass="25761">MRKVQSFGDNRNKGWCVHCGGPNESQDHAPSRVFLDEPYPADLPATPSCLSCNNGFSADEAYLACLIECVLAGTCDPGKITRPKIAKTLEGNPALAVEIDRGRTVTDDGVVFSIDHGRVRNVVLKLARGHAAYELNEPQLDEPVDVRITPITLMNEMDYEAFERDDYQLSVWPEVGSRAMNRLLLVGDDAFVEGWLIVQDNNYRYRTSQDGGLRIRLLIREYLACDVLWD</sequence>